<dbReference type="RefSeq" id="WP_073296442.1">
    <property type="nucleotide sequence ID" value="NZ_FQUF01000008.1"/>
</dbReference>
<dbReference type="Proteomes" id="UP000184128">
    <property type="component" value="Unassembled WGS sequence"/>
</dbReference>
<dbReference type="PANTHER" id="PTHR30337:SF0">
    <property type="entry name" value="NUCLEASE SBCCD SUBUNIT D"/>
    <property type="match status" value="1"/>
</dbReference>
<keyword evidence="11" id="KW-1185">Reference proteome</keyword>
<dbReference type="OrthoDB" id="9773856at2"/>
<gene>
    <name evidence="7" type="primary">sbcD</name>
    <name evidence="10" type="ORF">SAMN02745249_00686</name>
</gene>
<evidence type="ECO:0000259" key="8">
    <source>
        <dbReference type="Pfam" id="PF00149"/>
    </source>
</evidence>
<evidence type="ECO:0000256" key="2">
    <source>
        <dbReference type="ARBA" id="ARBA00011322"/>
    </source>
</evidence>
<keyword evidence="6 7" id="KW-0269">Exonuclease</keyword>
<evidence type="ECO:0000313" key="11">
    <source>
        <dbReference type="Proteomes" id="UP000184128"/>
    </source>
</evidence>
<dbReference type="Gene3D" id="3.60.21.10">
    <property type="match status" value="1"/>
</dbReference>
<dbReference type="InterPro" id="IPR029052">
    <property type="entry name" value="Metallo-depent_PP-like"/>
</dbReference>
<reference evidence="10 11" key="1">
    <citation type="submission" date="2016-11" db="EMBL/GenBank/DDBJ databases">
        <authorList>
            <person name="Jaros S."/>
            <person name="Januszkiewicz K."/>
            <person name="Wedrychowicz H."/>
        </authorList>
    </citation>
    <scope>NUCLEOTIDE SEQUENCE [LARGE SCALE GENOMIC DNA]</scope>
    <source>
        <strain evidence="10 11">DSM 15692</strain>
    </source>
</reference>
<comment type="subunit">
    <text evidence="2 7">Heterodimer of SbcC and SbcD.</text>
</comment>
<dbReference type="InterPro" id="IPR026843">
    <property type="entry name" value="SbcD_C"/>
</dbReference>
<dbReference type="SUPFAM" id="SSF56300">
    <property type="entry name" value="Metallo-dependent phosphatases"/>
    <property type="match status" value="1"/>
</dbReference>
<keyword evidence="7" id="KW-0235">DNA replication</keyword>
<dbReference type="GO" id="GO:0008408">
    <property type="term" value="F:3'-5' exonuclease activity"/>
    <property type="evidence" value="ECO:0007669"/>
    <property type="project" value="InterPro"/>
</dbReference>
<evidence type="ECO:0000256" key="4">
    <source>
        <dbReference type="ARBA" id="ARBA00022722"/>
    </source>
</evidence>
<evidence type="ECO:0000256" key="1">
    <source>
        <dbReference type="ARBA" id="ARBA00010555"/>
    </source>
</evidence>
<sequence>MRILHTADWHLGKIVNEFSMLDLQEEYLNRLMEELEDMKIDVVIMAGDLYDRALPPKEAVSLANRVFTKITQDLKIPLLVIAGNHDSNERIEYGSELFSAGNLFIEGTTKEQIRKVKIKDTNFYLLPYDDPRNIRQVLNDDTIRTPEDALKAQLEVIAEGWNEEELNVLLYHGFVMNTKTGEVPEESESERPLTIGTVEYVPVELVEAFDYVALGHLHKAQKVKSAQVRYSGSPLKYSKSEAKHKKQHLVVELSKAGVEVESHEIKVSKNLRVIRGFFEEILKESSKDYIFFELEDTAYVVDAMNQLRKHYPNAMGLEYVNHKEHEQLELYHSKENIQKLRLDELFADFYEEHIGMPLNEEHQTAVIQVLEEVRKEGNAQ</sequence>
<keyword evidence="4 7" id="KW-0540">Nuclease</keyword>
<name>A0A1M4UIA2_9LACT</name>
<evidence type="ECO:0000313" key="10">
    <source>
        <dbReference type="EMBL" id="SHE56293.1"/>
    </source>
</evidence>
<dbReference type="GO" id="GO:0006310">
    <property type="term" value="P:DNA recombination"/>
    <property type="evidence" value="ECO:0007669"/>
    <property type="project" value="UniProtKB-KW"/>
</dbReference>
<keyword evidence="5 7" id="KW-0378">Hydrolase</keyword>
<evidence type="ECO:0000259" key="9">
    <source>
        <dbReference type="Pfam" id="PF12320"/>
    </source>
</evidence>
<feature type="domain" description="Nuclease SbcCD subunit D C-terminal" evidence="9">
    <location>
        <begin position="269"/>
        <end position="353"/>
    </location>
</feature>
<dbReference type="NCBIfam" id="TIGR00619">
    <property type="entry name" value="sbcd"/>
    <property type="match status" value="1"/>
</dbReference>
<evidence type="ECO:0000256" key="5">
    <source>
        <dbReference type="ARBA" id="ARBA00022801"/>
    </source>
</evidence>
<feature type="domain" description="Calcineurin-like phosphoesterase" evidence="8">
    <location>
        <begin position="1"/>
        <end position="219"/>
    </location>
</feature>
<dbReference type="InterPro" id="IPR004843">
    <property type="entry name" value="Calcineurin-like_PHP"/>
</dbReference>
<dbReference type="CDD" id="cd00840">
    <property type="entry name" value="MPP_Mre11_N"/>
    <property type="match status" value="1"/>
</dbReference>
<dbReference type="STRING" id="1121025.SAMN02745249_00686"/>
<keyword evidence="7" id="KW-0233">DNA recombination</keyword>
<dbReference type="GO" id="GO:0004519">
    <property type="term" value="F:endonuclease activity"/>
    <property type="evidence" value="ECO:0007669"/>
    <property type="project" value="UniProtKB-KW"/>
</dbReference>
<dbReference type="GO" id="GO:0006260">
    <property type="term" value="P:DNA replication"/>
    <property type="evidence" value="ECO:0007669"/>
    <property type="project" value="UniProtKB-KW"/>
</dbReference>
<proteinExistence type="inferred from homology"/>
<evidence type="ECO:0000256" key="3">
    <source>
        <dbReference type="ARBA" id="ARBA00013365"/>
    </source>
</evidence>
<dbReference type="Pfam" id="PF00149">
    <property type="entry name" value="Metallophos"/>
    <property type="match status" value="1"/>
</dbReference>
<comment type="function">
    <text evidence="7">SbcCD cleaves DNA hairpin structures. These structures can inhibit DNA replication and are intermediates in certain DNA recombination reactions. The complex acts as a 3'-&gt;5' double strand exonuclease that can open hairpins. It also has a 5' single-strand endonuclease activity.</text>
</comment>
<dbReference type="PANTHER" id="PTHR30337">
    <property type="entry name" value="COMPONENT OF ATP-DEPENDENT DSDNA EXONUCLEASE"/>
    <property type="match status" value="1"/>
</dbReference>
<comment type="similarity">
    <text evidence="1 7">Belongs to the SbcD family.</text>
</comment>
<dbReference type="InterPro" id="IPR004593">
    <property type="entry name" value="SbcD"/>
</dbReference>
<evidence type="ECO:0000256" key="7">
    <source>
        <dbReference type="RuleBase" id="RU363069"/>
    </source>
</evidence>
<accession>A0A1M4UIA2</accession>
<dbReference type="EMBL" id="FQUF01000008">
    <property type="protein sequence ID" value="SHE56293.1"/>
    <property type="molecule type" value="Genomic_DNA"/>
</dbReference>
<dbReference type="InterPro" id="IPR050535">
    <property type="entry name" value="DNA_Repair-Maintenance_Comp"/>
</dbReference>
<evidence type="ECO:0000256" key="6">
    <source>
        <dbReference type="ARBA" id="ARBA00022839"/>
    </source>
</evidence>
<keyword evidence="7" id="KW-0255">Endonuclease</keyword>
<organism evidence="10 11">
    <name type="scientific">Atopostipes suicloacalis DSM 15692</name>
    <dbReference type="NCBI Taxonomy" id="1121025"/>
    <lineage>
        <taxon>Bacteria</taxon>
        <taxon>Bacillati</taxon>
        <taxon>Bacillota</taxon>
        <taxon>Bacilli</taxon>
        <taxon>Lactobacillales</taxon>
        <taxon>Carnobacteriaceae</taxon>
        <taxon>Atopostipes</taxon>
    </lineage>
</organism>
<dbReference type="InterPro" id="IPR041796">
    <property type="entry name" value="Mre11_N"/>
</dbReference>
<dbReference type="AlphaFoldDB" id="A0A1M4UIA2"/>
<dbReference type="Pfam" id="PF12320">
    <property type="entry name" value="SbcD_C"/>
    <property type="match status" value="1"/>
</dbReference>
<protein>
    <recommendedName>
        <fullName evidence="3 7">Nuclease SbcCD subunit D</fullName>
    </recommendedName>
</protein>